<evidence type="ECO:0000256" key="4">
    <source>
        <dbReference type="ARBA" id="ARBA00022993"/>
    </source>
</evidence>
<dbReference type="GO" id="GO:0005524">
    <property type="term" value="F:ATP binding"/>
    <property type="evidence" value="ECO:0007669"/>
    <property type="project" value="UniProtKB-UniRule"/>
</dbReference>
<dbReference type="InterPro" id="IPR001977">
    <property type="entry name" value="Depp_CoAkinase"/>
</dbReference>
<keyword evidence="2 5" id="KW-0547">Nucleotide-binding</keyword>
<dbReference type="Proteomes" id="UP000477311">
    <property type="component" value="Unassembled WGS sequence"/>
</dbReference>
<accession>A0A6M1RXI7</accession>
<dbReference type="AlphaFoldDB" id="A0A6M1RXI7"/>
<dbReference type="NCBIfam" id="TIGR00152">
    <property type="entry name" value="dephospho-CoA kinase"/>
    <property type="match status" value="1"/>
</dbReference>
<dbReference type="EC" id="2.7.1.24" evidence="5 6"/>
<dbReference type="HAMAP" id="MF_00376">
    <property type="entry name" value="Dephospho_CoA_kinase"/>
    <property type="match status" value="1"/>
</dbReference>
<dbReference type="PANTHER" id="PTHR10695:SF46">
    <property type="entry name" value="BIFUNCTIONAL COENZYME A SYNTHASE-RELATED"/>
    <property type="match status" value="1"/>
</dbReference>
<dbReference type="SUPFAM" id="SSF52540">
    <property type="entry name" value="P-loop containing nucleoside triphosphate hydrolases"/>
    <property type="match status" value="1"/>
</dbReference>
<keyword evidence="5" id="KW-0963">Cytoplasm</keyword>
<evidence type="ECO:0000256" key="6">
    <source>
        <dbReference type="NCBIfam" id="TIGR00152"/>
    </source>
</evidence>
<keyword evidence="4 5" id="KW-0173">Coenzyme A biosynthesis</keyword>
<comment type="caution">
    <text evidence="7">The sequence shown here is derived from an EMBL/GenBank/DDBJ whole genome shotgun (WGS) entry which is preliminary data.</text>
</comment>
<protein>
    <recommendedName>
        <fullName evidence="5 6">Dephospho-CoA kinase</fullName>
        <ecNumber evidence="5 6">2.7.1.24</ecNumber>
    </recommendedName>
    <alternativeName>
        <fullName evidence="5">Dephosphocoenzyme A kinase</fullName>
    </alternativeName>
</protein>
<evidence type="ECO:0000313" key="8">
    <source>
        <dbReference type="Proteomes" id="UP000477311"/>
    </source>
</evidence>
<evidence type="ECO:0000313" key="7">
    <source>
        <dbReference type="EMBL" id="NGO40044.1"/>
    </source>
</evidence>
<feature type="binding site" evidence="5">
    <location>
        <begin position="11"/>
        <end position="16"/>
    </location>
    <ligand>
        <name>ATP</name>
        <dbReference type="ChEBI" id="CHEBI:30616"/>
    </ligand>
</feature>
<dbReference type="CDD" id="cd02022">
    <property type="entry name" value="DPCK"/>
    <property type="match status" value="1"/>
</dbReference>
<dbReference type="GO" id="GO:0015937">
    <property type="term" value="P:coenzyme A biosynthetic process"/>
    <property type="evidence" value="ECO:0007669"/>
    <property type="project" value="UniProtKB-UniRule"/>
</dbReference>
<dbReference type="Gene3D" id="3.40.50.300">
    <property type="entry name" value="P-loop containing nucleotide triphosphate hydrolases"/>
    <property type="match status" value="1"/>
</dbReference>
<dbReference type="EMBL" id="JAAKYA010000079">
    <property type="protein sequence ID" value="NGO40044.1"/>
    <property type="molecule type" value="Genomic_DNA"/>
</dbReference>
<evidence type="ECO:0000256" key="3">
    <source>
        <dbReference type="ARBA" id="ARBA00022840"/>
    </source>
</evidence>
<comment type="function">
    <text evidence="5">Catalyzes the phosphorylation of the 3'-hydroxyl group of dephosphocoenzyme A to form coenzyme A.</text>
</comment>
<keyword evidence="5 7" id="KW-0808">Transferase</keyword>
<keyword evidence="3 5" id="KW-0067">ATP-binding</keyword>
<evidence type="ECO:0000256" key="2">
    <source>
        <dbReference type="ARBA" id="ARBA00022741"/>
    </source>
</evidence>
<name>A0A6M1RXI7_9BACT</name>
<organism evidence="7 8">
    <name type="scientific">Limisphaera ngatamarikiensis</name>
    <dbReference type="NCBI Taxonomy" id="1324935"/>
    <lineage>
        <taxon>Bacteria</taxon>
        <taxon>Pseudomonadati</taxon>
        <taxon>Verrucomicrobiota</taxon>
        <taxon>Verrucomicrobiia</taxon>
        <taxon>Limisphaerales</taxon>
        <taxon>Limisphaeraceae</taxon>
        <taxon>Limisphaera</taxon>
    </lineage>
</organism>
<evidence type="ECO:0000256" key="1">
    <source>
        <dbReference type="ARBA" id="ARBA00009018"/>
    </source>
</evidence>
<sequence>MERIGLTGGLGMGKTTVARMFHLRGVPVVDTDELARKVVEPGQPAWQEIVAAFGPGIADETGRLRRAELGRIVFSDPGARRTLESITHPRIRQLWHEQMTAWEQAGMERALVVIPLLYETGAERELDRVVCVACTRASQYERLRQRGWSDREIEARCAAQWPVEEKMARADHVVWTEGTLLATEAQVDRLLERWCRKAG</sequence>
<comment type="pathway">
    <text evidence="5">Cofactor biosynthesis; coenzyme A biosynthesis; CoA from (R)-pantothenate: step 5/5.</text>
</comment>
<dbReference type="PANTHER" id="PTHR10695">
    <property type="entry name" value="DEPHOSPHO-COA KINASE-RELATED"/>
    <property type="match status" value="1"/>
</dbReference>
<proteinExistence type="inferred from homology"/>
<evidence type="ECO:0000256" key="5">
    <source>
        <dbReference type="HAMAP-Rule" id="MF_00376"/>
    </source>
</evidence>
<dbReference type="RefSeq" id="WP_165108361.1">
    <property type="nucleotide sequence ID" value="NZ_JAAKYA010000079.1"/>
</dbReference>
<comment type="catalytic activity">
    <reaction evidence="5">
        <text>3'-dephospho-CoA + ATP = ADP + CoA + H(+)</text>
        <dbReference type="Rhea" id="RHEA:18245"/>
        <dbReference type="ChEBI" id="CHEBI:15378"/>
        <dbReference type="ChEBI" id="CHEBI:30616"/>
        <dbReference type="ChEBI" id="CHEBI:57287"/>
        <dbReference type="ChEBI" id="CHEBI:57328"/>
        <dbReference type="ChEBI" id="CHEBI:456216"/>
        <dbReference type="EC" id="2.7.1.24"/>
    </reaction>
</comment>
<gene>
    <name evidence="5" type="primary">coaE</name>
    <name evidence="7" type="ORF">G4L39_11670</name>
</gene>
<dbReference type="GO" id="GO:0004140">
    <property type="term" value="F:dephospho-CoA kinase activity"/>
    <property type="evidence" value="ECO:0007669"/>
    <property type="project" value="UniProtKB-UniRule"/>
</dbReference>
<comment type="subcellular location">
    <subcellularLocation>
        <location evidence="5">Cytoplasm</location>
    </subcellularLocation>
</comment>
<dbReference type="UniPathway" id="UPA00241">
    <property type="reaction ID" value="UER00356"/>
</dbReference>
<dbReference type="InterPro" id="IPR027417">
    <property type="entry name" value="P-loop_NTPase"/>
</dbReference>
<reference evidence="7 8" key="1">
    <citation type="submission" date="2020-02" db="EMBL/GenBank/DDBJ databases">
        <title>Draft genome sequence of Limisphaera ngatamarikiensis NGM72.4T, a thermophilic Verrucomicrobia grouped in subdivision 3.</title>
        <authorList>
            <person name="Carere C.R."/>
            <person name="Steen J."/>
            <person name="Hugenholtz P."/>
            <person name="Stott M.B."/>
        </authorList>
    </citation>
    <scope>NUCLEOTIDE SEQUENCE [LARGE SCALE GENOMIC DNA]</scope>
    <source>
        <strain evidence="7 8">NGM72.4</strain>
    </source>
</reference>
<keyword evidence="8" id="KW-1185">Reference proteome</keyword>
<dbReference type="PROSITE" id="PS51219">
    <property type="entry name" value="DPCK"/>
    <property type="match status" value="1"/>
</dbReference>
<keyword evidence="5 7" id="KW-0418">Kinase</keyword>
<comment type="similarity">
    <text evidence="1 5">Belongs to the CoaE family.</text>
</comment>
<dbReference type="Pfam" id="PF01121">
    <property type="entry name" value="CoaE"/>
    <property type="match status" value="1"/>
</dbReference>
<dbReference type="GO" id="GO:0005737">
    <property type="term" value="C:cytoplasm"/>
    <property type="evidence" value="ECO:0007669"/>
    <property type="project" value="UniProtKB-SubCell"/>
</dbReference>